<dbReference type="PANTHER" id="PTHR23417:SF14">
    <property type="entry name" value="PENTACOTRIPEPTIDE-REPEAT REGION OF PRORP DOMAIN-CONTAINING PROTEIN"/>
    <property type="match status" value="1"/>
</dbReference>
<gene>
    <name evidence="7" type="primary">trmB</name>
    <name evidence="8" type="ORF">FHS68_003315</name>
</gene>
<evidence type="ECO:0000256" key="6">
    <source>
        <dbReference type="ARBA" id="ARBA00022694"/>
    </source>
</evidence>
<evidence type="ECO:0000256" key="1">
    <source>
        <dbReference type="ARBA" id="ARBA00000142"/>
    </source>
</evidence>
<keyword evidence="6 7" id="KW-0819">tRNA processing</keyword>
<evidence type="ECO:0000256" key="4">
    <source>
        <dbReference type="ARBA" id="ARBA00022679"/>
    </source>
</evidence>
<comment type="catalytic activity">
    <reaction evidence="1 7">
        <text>guanosine(46) in tRNA + S-adenosyl-L-methionine = N(7)-methylguanosine(46) in tRNA + S-adenosyl-L-homocysteine</text>
        <dbReference type="Rhea" id="RHEA:42708"/>
        <dbReference type="Rhea" id="RHEA-COMP:10188"/>
        <dbReference type="Rhea" id="RHEA-COMP:10189"/>
        <dbReference type="ChEBI" id="CHEBI:57856"/>
        <dbReference type="ChEBI" id="CHEBI:59789"/>
        <dbReference type="ChEBI" id="CHEBI:74269"/>
        <dbReference type="ChEBI" id="CHEBI:74480"/>
        <dbReference type="EC" id="2.1.1.33"/>
    </reaction>
</comment>
<keyword evidence="4 7" id="KW-0808">Transferase</keyword>
<dbReference type="PANTHER" id="PTHR23417">
    <property type="entry name" value="3-DEOXY-D-MANNO-OCTULOSONIC-ACID TRANSFERASE/TRNA GUANINE-N 7 - -METHYLTRANSFERASE"/>
    <property type="match status" value="1"/>
</dbReference>
<dbReference type="PROSITE" id="PS51625">
    <property type="entry name" value="SAM_MT_TRMB"/>
    <property type="match status" value="1"/>
</dbReference>
<keyword evidence="9" id="KW-1185">Reference proteome</keyword>
<dbReference type="InterPro" id="IPR029063">
    <property type="entry name" value="SAM-dependent_MTases_sf"/>
</dbReference>
<dbReference type="EMBL" id="JAASQJ010000003">
    <property type="protein sequence ID" value="NIJ54133.1"/>
    <property type="molecule type" value="Genomic_DNA"/>
</dbReference>
<evidence type="ECO:0000256" key="3">
    <source>
        <dbReference type="ARBA" id="ARBA00022603"/>
    </source>
</evidence>
<dbReference type="NCBIfam" id="NF001080">
    <property type="entry name" value="PRK00121.2-2"/>
    <property type="match status" value="1"/>
</dbReference>
<keyword evidence="5 7" id="KW-0949">S-adenosyl-L-methionine</keyword>
<proteinExistence type="inferred from homology"/>
<protein>
    <recommendedName>
        <fullName evidence="7">tRNA (guanine-N(7)-)-methyltransferase</fullName>
        <ecNumber evidence="7">2.1.1.33</ecNumber>
    </recommendedName>
    <alternativeName>
        <fullName evidence="7">tRNA (guanine(46)-N(7))-methyltransferase</fullName>
    </alternativeName>
    <alternativeName>
        <fullName evidence="7">tRNA(m7G46)-methyltransferase</fullName>
    </alternativeName>
</protein>
<keyword evidence="3 7" id="KW-0489">Methyltransferase</keyword>
<feature type="binding site" evidence="7">
    <location>
        <position position="47"/>
    </location>
    <ligand>
        <name>S-adenosyl-L-methionine</name>
        <dbReference type="ChEBI" id="CHEBI:59789"/>
    </ligand>
</feature>
<comment type="caution">
    <text evidence="7">Lacks conserved residue(s) required for the propagation of feature annotation.</text>
</comment>
<dbReference type="InterPro" id="IPR018247">
    <property type="entry name" value="EF_Hand_1_Ca_BS"/>
</dbReference>
<evidence type="ECO:0000256" key="5">
    <source>
        <dbReference type="ARBA" id="ARBA00022691"/>
    </source>
</evidence>
<dbReference type="Pfam" id="PF02390">
    <property type="entry name" value="Methyltransf_4"/>
    <property type="match status" value="1"/>
</dbReference>
<dbReference type="PROSITE" id="PS00018">
    <property type="entry name" value="EF_HAND_1"/>
    <property type="match status" value="1"/>
</dbReference>
<evidence type="ECO:0000313" key="8">
    <source>
        <dbReference type="EMBL" id="NIJ54133.1"/>
    </source>
</evidence>
<feature type="binding site" evidence="7">
    <location>
        <position position="72"/>
    </location>
    <ligand>
        <name>S-adenosyl-L-methionine</name>
        <dbReference type="ChEBI" id="CHEBI:59789"/>
    </ligand>
</feature>
<feature type="binding site" evidence="7">
    <location>
        <begin position="198"/>
        <end position="201"/>
    </location>
    <ligand>
        <name>substrate</name>
    </ligand>
</feature>
<comment type="similarity">
    <text evidence="7">Belongs to the class I-like SAM-binding methyltransferase superfamily. TrmB family.</text>
</comment>
<evidence type="ECO:0000256" key="2">
    <source>
        <dbReference type="ARBA" id="ARBA00003015"/>
    </source>
</evidence>
<feature type="binding site" evidence="7">
    <location>
        <position position="157"/>
    </location>
    <ligand>
        <name>substrate</name>
    </ligand>
</feature>
<dbReference type="InterPro" id="IPR003358">
    <property type="entry name" value="tRNA_(Gua-N-7)_MeTrfase_Trmb"/>
</dbReference>
<reference evidence="8 9" key="1">
    <citation type="submission" date="2020-03" db="EMBL/GenBank/DDBJ databases">
        <title>Genomic Encyclopedia of Type Strains, Phase IV (KMG-IV): sequencing the most valuable type-strain genomes for metagenomic binning, comparative biology and taxonomic classification.</title>
        <authorList>
            <person name="Goeker M."/>
        </authorList>
    </citation>
    <scope>NUCLEOTIDE SEQUENCE [LARGE SCALE GENOMIC DNA]</scope>
    <source>
        <strain evidence="8 9">DSM 102865</strain>
    </source>
</reference>
<dbReference type="Proteomes" id="UP001179181">
    <property type="component" value="Unassembled WGS sequence"/>
</dbReference>
<dbReference type="EC" id="2.1.1.33" evidence="7"/>
<name>A0ABX0UNV3_9BACT</name>
<dbReference type="NCBIfam" id="TIGR00091">
    <property type="entry name" value="tRNA (guanosine(46)-N7)-methyltransferase TrmB"/>
    <property type="match status" value="1"/>
</dbReference>
<dbReference type="GO" id="GO:0008176">
    <property type="term" value="F:tRNA (guanine(46)-N7)-methyltransferase activity"/>
    <property type="evidence" value="ECO:0007669"/>
    <property type="project" value="UniProtKB-EC"/>
</dbReference>
<comment type="pathway">
    <text evidence="7">tRNA modification; N(7)-methylguanine-tRNA biosynthesis.</text>
</comment>
<dbReference type="RefSeq" id="WP_167271929.1">
    <property type="nucleotide sequence ID" value="NZ_JAASQJ010000003.1"/>
</dbReference>
<dbReference type="InterPro" id="IPR055361">
    <property type="entry name" value="tRNA_methyltr_TrmB_bact"/>
</dbReference>
<organism evidence="8 9">
    <name type="scientific">Dyadobacter arcticus</name>
    <dbReference type="NCBI Taxonomy" id="1078754"/>
    <lineage>
        <taxon>Bacteria</taxon>
        <taxon>Pseudomonadati</taxon>
        <taxon>Bacteroidota</taxon>
        <taxon>Cytophagia</taxon>
        <taxon>Cytophagales</taxon>
        <taxon>Spirosomataceae</taxon>
        <taxon>Dyadobacter</taxon>
    </lineage>
</organism>
<accession>A0ABX0UNV3</accession>
<feature type="binding site" evidence="7">
    <location>
        <position position="121"/>
    </location>
    <ligand>
        <name>S-adenosyl-L-methionine</name>
        <dbReference type="ChEBI" id="CHEBI:59789"/>
    </ligand>
</feature>
<dbReference type="HAMAP" id="MF_01057">
    <property type="entry name" value="tRNA_methyltr_TrmB"/>
    <property type="match status" value="1"/>
</dbReference>
<dbReference type="Gene3D" id="3.40.50.150">
    <property type="entry name" value="Vaccinia Virus protein VP39"/>
    <property type="match status" value="1"/>
</dbReference>
<evidence type="ECO:0000256" key="7">
    <source>
        <dbReference type="HAMAP-Rule" id="MF_01057"/>
    </source>
</evidence>
<sequence length="219" mass="25269">MTRRKMHYYRFNGDAENVIEAGKPLYSQIRGNWNESFFNNPNPIILELACGKGEYSIGLGKVFSDKNFIGMDIKGDRIARGSAVASEMGLSNVGFLRAGIRYAREFFEQHELSEIWLVHPDPQVRDRDENKRLTNPDFLNMYADFIRPGGMFHLKTDSDFLYDYSLDMLGKSGRFCVVEHTADLYQSHLVGEHHGVQTHYEHIFTKKGYSIKYIKAKLL</sequence>
<comment type="function">
    <text evidence="2 7">Catalyzes the formation of N(7)-methylguanine at position 46 (m7G46) in tRNA.</text>
</comment>
<comment type="caution">
    <text evidence="8">The sequence shown here is derived from an EMBL/GenBank/DDBJ whole genome shotgun (WGS) entry which is preliminary data.</text>
</comment>
<evidence type="ECO:0000313" key="9">
    <source>
        <dbReference type="Proteomes" id="UP001179181"/>
    </source>
</evidence>
<dbReference type="SUPFAM" id="SSF53335">
    <property type="entry name" value="S-adenosyl-L-methionine-dependent methyltransferases"/>
    <property type="match status" value="1"/>
</dbReference>